<evidence type="ECO:0000256" key="3">
    <source>
        <dbReference type="ARBA" id="ARBA00022801"/>
    </source>
</evidence>
<keyword evidence="2" id="KW-0719">Serine esterase</keyword>
<dbReference type="AlphaFoldDB" id="A0A8J2QM52"/>
<keyword evidence="8" id="KW-1185">Reference proteome</keyword>
<protein>
    <submittedName>
        <fullName evidence="7">(African queen) hypothetical protein</fullName>
    </submittedName>
</protein>
<evidence type="ECO:0000313" key="8">
    <source>
        <dbReference type="Proteomes" id="UP000789524"/>
    </source>
</evidence>
<dbReference type="Pfam" id="PF00135">
    <property type="entry name" value="COesterase"/>
    <property type="match status" value="1"/>
</dbReference>
<keyword evidence="4" id="KW-0325">Glycoprotein</keyword>
<organism evidence="7 8">
    <name type="scientific">Danaus chrysippus</name>
    <name type="common">African queen</name>
    <dbReference type="NCBI Taxonomy" id="151541"/>
    <lineage>
        <taxon>Eukaryota</taxon>
        <taxon>Metazoa</taxon>
        <taxon>Ecdysozoa</taxon>
        <taxon>Arthropoda</taxon>
        <taxon>Hexapoda</taxon>
        <taxon>Insecta</taxon>
        <taxon>Pterygota</taxon>
        <taxon>Neoptera</taxon>
        <taxon>Endopterygota</taxon>
        <taxon>Lepidoptera</taxon>
        <taxon>Glossata</taxon>
        <taxon>Ditrysia</taxon>
        <taxon>Papilionoidea</taxon>
        <taxon>Nymphalidae</taxon>
        <taxon>Danainae</taxon>
        <taxon>Danaini</taxon>
        <taxon>Danaina</taxon>
        <taxon>Danaus</taxon>
        <taxon>Anosia</taxon>
    </lineage>
</organism>
<dbReference type="OrthoDB" id="408631at2759"/>
<reference evidence="7" key="1">
    <citation type="submission" date="2021-09" db="EMBL/GenBank/DDBJ databases">
        <authorList>
            <person name="Martin H S."/>
        </authorList>
    </citation>
    <scope>NUCLEOTIDE SEQUENCE</scope>
</reference>
<gene>
    <name evidence="7" type="ORF">DCHRY22_LOCUS6561</name>
</gene>
<dbReference type="InterPro" id="IPR002018">
    <property type="entry name" value="CarbesteraseB"/>
</dbReference>
<dbReference type="PANTHER" id="PTHR43918:SF12">
    <property type="entry name" value="ACETYLCHOLINESTERASE 1"/>
    <property type="match status" value="1"/>
</dbReference>
<keyword evidence="3" id="KW-0378">Hydrolase</keyword>
<sequence>MALVVSGQLKYKTMILVFICVYFVSQAVGELSIIDNVVTIQDLDDDNKHNKGSYQSGIQVETEQGLVRGYQDEAGIVTFFDIPYGEFSKEQPFQEPTPSKPWEAVHDKTSHSTRCPQIRSGTFEGTHECLTLTVMKPKDAAGADVLFHIHDSSFTSGSGDPLVYNPKHIVPKGVILVLPNYRLGPLGFLCLQNNTAPGNAGLKRSDAGVKLDEKQYRVVWRKFH</sequence>
<dbReference type="GO" id="GO:0005886">
    <property type="term" value="C:plasma membrane"/>
    <property type="evidence" value="ECO:0007669"/>
    <property type="project" value="TreeGrafter"/>
</dbReference>
<dbReference type="InterPro" id="IPR050654">
    <property type="entry name" value="AChE-related_enzymes"/>
</dbReference>
<evidence type="ECO:0000256" key="5">
    <source>
        <dbReference type="SAM" id="MobiDB-lite"/>
    </source>
</evidence>
<dbReference type="GO" id="GO:0005615">
    <property type="term" value="C:extracellular space"/>
    <property type="evidence" value="ECO:0007669"/>
    <property type="project" value="TreeGrafter"/>
</dbReference>
<evidence type="ECO:0000256" key="4">
    <source>
        <dbReference type="ARBA" id="ARBA00023180"/>
    </source>
</evidence>
<comment type="caution">
    <text evidence="7">The sequence shown here is derived from an EMBL/GenBank/DDBJ whole genome shotgun (WGS) entry which is preliminary data.</text>
</comment>
<dbReference type="PANTHER" id="PTHR43918">
    <property type="entry name" value="ACETYLCHOLINESTERASE"/>
    <property type="match status" value="1"/>
</dbReference>
<dbReference type="InterPro" id="IPR029058">
    <property type="entry name" value="AB_hydrolase_fold"/>
</dbReference>
<feature type="domain" description="Carboxylesterase type B" evidence="6">
    <location>
        <begin position="59"/>
        <end position="203"/>
    </location>
</feature>
<feature type="region of interest" description="Disordered" evidence="5">
    <location>
        <begin position="91"/>
        <end position="118"/>
    </location>
</feature>
<comment type="similarity">
    <text evidence="1">Belongs to the type-B carboxylesterase/lipase family.</text>
</comment>
<dbReference type="SUPFAM" id="SSF53474">
    <property type="entry name" value="alpha/beta-Hydrolases"/>
    <property type="match status" value="1"/>
</dbReference>
<dbReference type="EMBL" id="CAKASE010000054">
    <property type="protein sequence ID" value="CAG9565790.1"/>
    <property type="molecule type" value="Genomic_DNA"/>
</dbReference>
<evidence type="ECO:0000256" key="2">
    <source>
        <dbReference type="ARBA" id="ARBA00022487"/>
    </source>
</evidence>
<evidence type="ECO:0000313" key="7">
    <source>
        <dbReference type="EMBL" id="CAG9565790.1"/>
    </source>
</evidence>
<evidence type="ECO:0000259" key="6">
    <source>
        <dbReference type="Pfam" id="PF00135"/>
    </source>
</evidence>
<proteinExistence type="inferred from homology"/>
<dbReference type="GO" id="GO:0006581">
    <property type="term" value="P:acetylcholine catabolic process"/>
    <property type="evidence" value="ECO:0007669"/>
    <property type="project" value="TreeGrafter"/>
</dbReference>
<dbReference type="GO" id="GO:0019695">
    <property type="term" value="P:choline metabolic process"/>
    <property type="evidence" value="ECO:0007669"/>
    <property type="project" value="TreeGrafter"/>
</dbReference>
<name>A0A8J2QM52_9NEOP</name>
<dbReference type="Gene3D" id="3.40.50.1820">
    <property type="entry name" value="alpha/beta hydrolase"/>
    <property type="match status" value="1"/>
</dbReference>
<dbReference type="Proteomes" id="UP000789524">
    <property type="component" value="Unassembled WGS sequence"/>
</dbReference>
<evidence type="ECO:0000256" key="1">
    <source>
        <dbReference type="ARBA" id="ARBA00005964"/>
    </source>
</evidence>
<dbReference type="GO" id="GO:0003990">
    <property type="term" value="F:acetylcholinesterase activity"/>
    <property type="evidence" value="ECO:0007669"/>
    <property type="project" value="TreeGrafter"/>
</dbReference>
<accession>A0A8J2QM52</accession>